<dbReference type="EMBL" id="HE796683">
    <property type="protein sequence ID" value="CCH02461.1"/>
    <property type="molecule type" value="Genomic_DNA"/>
</dbReference>
<evidence type="ECO:0000256" key="1">
    <source>
        <dbReference type="SAM" id="Phobius"/>
    </source>
</evidence>
<dbReference type="eggNOG" id="ENOG50330EP">
    <property type="taxonomic scope" value="Bacteria"/>
</dbReference>
<accession>I0KEA8</accession>
<dbReference type="Proteomes" id="UP000011058">
    <property type="component" value="Chromosome"/>
</dbReference>
<gene>
    <name evidence="2" type="ORF">FAES_4462</name>
</gene>
<feature type="transmembrane region" description="Helical" evidence="1">
    <location>
        <begin position="46"/>
        <end position="66"/>
    </location>
</feature>
<protein>
    <submittedName>
        <fullName evidence="2">Uncharacterized protein</fullName>
    </submittedName>
</protein>
<keyword evidence="1" id="KW-0812">Transmembrane</keyword>
<reference evidence="2 3" key="1">
    <citation type="journal article" date="2012" name="J. Bacteriol.">
        <title>Genome Sequence of Fibrella aestuarina BUZ 2T, a Filamentous Marine Bacterium.</title>
        <authorList>
            <person name="Filippini M."/>
            <person name="Qi W."/>
            <person name="Blom J."/>
            <person name="Goesmann A."/>
            <person name="Smits T.H."/>
            <person name="Bagheri H.C."/>
        </authorList>
    </citation>
    <scope>NUCLEOTIDE SEQUENCE [LARGE SCALE GENOMIC DNA]</scope>
    <source>
        <strain evidence="3">BUZ 2T</strain>
    </source>
</reference>
<dbReference type="RefSeq" id="WP_015333560.1">
    <property type="nucleotide sequence ID" value="NC_020054.1"/>
</dbReference>
<dbReference type="STRING" id="1166018.FAES_4462"/>
<dbReference type="KEGG" id="fae:FAES_4462"/>
<keyword evidence="3" id="KW-1185">Reference proteome</keyword>
<dbReference type="AlphaFoldDB" id="I0KEA8"/>
<sequence length="106" mass="12470">MHPNRRRRFFWIPFFGLLVVSLLSAVVMWLWNHVLAEVVSVRPVTIWQAAGLLVLSRLLFGGFPGARRGWGAGNHRFGAPWRAKWQQMSDEEKARFKEQWRKRRGV</sequence>
<evidence type="ECO:0000313" key="3">
    <source>
        <dbReference type="Proteomes" id="UP000011058"/>
    </source>
</evidence>
<keyword evidence="1" id="KW-0472">Membrane</keyword>
<organism evidence="2 3">
    <name type="scientific">Fibrella aestuarina BUZ 2</name>
    <dbReference type="NCBI Taxonomy" id="1166018"/>
    <lineage>
        <taxon>Bacteria</taxon>
        <taxon>Pseudomonadati</taxon>
        <taxon>Bacteroidota</taxon>
        <taxon>Cytophagia</taxon>
        <taxon>Cytophagales</taxon>
        <taxon>Spirosomataceae</taxon>
        <taxon>Fibrella</taxon>
    </lineage>
</organism>
<evidence type="ECO:0000313" key="2">
    <source>
        <dbReference type="EMBL" id="CCH02461.1"/>
    </source>
</evidence>
<feature type="transmembrane region" description="Helical" evidence="1">
    <location>
        <begin position="9"/>
        <end position="31"/>
    </location>
</feature>
<keyword evidence="1" id="KW-1133">Transmembrane helix</keyword>
<dbReference type="HOGENOM" id="CLU_139601_2_0_10"/>
<name>I0KEA8_9BACT</name>
<dbReference type="OrthoDB" id="1099872at2"/>
<proteinExistence type="predicted"/>